<dbReference type="EMBL" id="JACHEH010000005">
    <property type="protein sequence ID" value="MBB6168796.1"/>
    <property type="molecule type" value="Genomic_DNA"/>
</dbReference>
<sequence length="256" mass="27610">MPKAVARYLAACASGEADGRPLAHSTIERRLCGLVWNAARRGHTLDRADPRIVRALAETRSKGRSDSPRRRQMLGTDDILAMLGTLPHDLRGLRDRAILLIGFAGALRRSQIVGLDIGRAGPDALGAVAIVPEGITLTLYDADGEDRIIIGRGNSEATCPVNAVERWIRFARIEDGPLFRRIGRDGRTVAGTRLADKHVARLVRQTARAAGFEIGRADDGRTGAFGADALRAGRALLAAARHRSPLHFNLTRALGL</sequence>
<accession>A0A841KFV3</accession>
<dbReference type="InterPro" id="IPR011010">
    <property type="entry name" value="DNA_brk_join_enz"/>
</dbReference>
<evidence type="ECO:0000313" key="3">
    <source>
        <dbReference type="EMBL" id="MBB6168796.1"/>
    </source>
</evidence>
<keyword evidence="4" id="KW-1185">Reference proteome</keyword>
<reference evidence="3 4" key="1">
    <citation type="submission" date="2020-08" db="EMBL/GenBank/DDBJ databases">
        <title>Genomic Encyclopedia of Type Strains, Phase IV (KMG-IV): sequencing the most valuable type-strain genomes for metagenomic binning, comparative biology and taxonomic classification.</title>
        <authorList>
            <person name="Goeker M."/>
        </authorList>
    </citation>
    <scope>NUCLEOTIDE SEQUENCE [LARGE SCALE GENOMIC DNA]</scope>
    <source>
        <strain evidence="3 4">DSM 101465</strain>
    </source>
</reference>
<name>A0A841KFV3_9HYPH</name>
<dbReference type="AlphaFoldDB" id="A0A841KFV3"/>
<evidence type="ECO:0000313" key="4">
    <source>
        <dbReference type="Proteomes" id="UP000588017"/>
    </source>
</evidence>
<evidence type="ECO:0000256" key="2">
    <source>
        <dbReference type="ARBA" id="ARBA00023172"/>
    </source>
</evidence>
<dbReference type="SUPFAM" id="SSF56349">
    <property type="entry name" value="DNA breaking-rejoining enzymes"/>
    <property type="match status" value="1"/>
</dbReference>
<evidence type="ECO:0000256" key="1">
    <source>
        <dbReference type="ARBA" id="ARBA00023125"/>
    </source>
</evidence>
<organism evidence="3 4">
    <name type="scientific">Chelatococcus composti</name>
    <dbReference type="NCBI Taxonomy" id="1743235"/>
    <lineage>
        <taxon>Bacteria</taxon>
        <taxon>Pseudomonadati</taxon>
        <taxon>Pseudomonadota</taxon>
        <taxon>Alphaproteobacteria</taxon>
        <taxon>Hyphomicrobiales</taxon>
        <taxon>Chelatococcaceae</taxon>
        <taxon>Chelatococcus</taxon>
    </lineage>
</organism>
<dbReference type="GO" id="GO:0003677">
    <property type="term" value="F:DNA binding"/>
    <property type="evidence" value="ECO:0007669"/>
    <property type="project" value="UniProtKB-KW"/>
</dbReference>
<dbReference type="SUPFAM" id="SSF47823">
    <property type="entry name" value="lambda integrase-like, N-terminal domain"/>
    <property type="match status" value="1"/>
</dbReference>
<dbReference type="RefSeq" id="WP_183335120.1">
    <property type="nucleotide sequence ID" value="NZ_BMHX01000005.1"/>
</dbReference>
<dbReference type="InterPro" id="IPR013762">
    <property type="entry name" value="Integrase-like_cat_sf"/>
</dbReference>
<gene>
    <name evidence="3" type="ORF">HNQ73_002433</name>
</gene>
<protein>
    <submittedName>
        <fullName evidence="3">Integrase</fullName>
    </submittedName>
</protein>
<comment type="caution">
    <text evidence="3">The sequence shown here is derived from an EMBL/GenBank/DDBJ whole genome shotgun (WGS) entry which is preliminary data.</text>
</comment>
<dbReference type="GO" id="GO:0015074">
    <property type="term" value="P:DNA integration"/>
    <property type="evidence" value="ECO:0007669"/>
    <property type="project" value="InterPro"/>
</dbReference>
<keyword evidence="2" id="KW-0233">DNA recombination</keyword>
<dbReference type="InterPro" id="IPR010998">
    <property type="entry name" value="Integrase_recombinase_N"/>
</dbReference>
<dbReference type="Gene3D" id="1.10.150.130">
    <property type="match status" value="1"/>
</dbReference>
<dbReference type="Gene3D" id="1.10.443.10">
    <property type="entry name" value="Intergrase catalytic core"/>
    <property type="match status" value="1"/>
</dbReference>
<keyword evidence="1" id="KW-0238">DNA-binding</keyword>
<dbReference type="Proteomes" id="UP000588017">
    <property type="component" value="Unassembled WGS sequence"/>
</dbReference>
<proteinExistence type="predicted"/>
<dbReference type="GO" id="GO:0006310">
    <property type="term" value="P:DNA recombination"/>
    <property type="evidence" value="ECO:0007669"/>
    <property type="project" value="UniProtKB-KW"/>
</dbReference>